<evidence type="ECO:0000313" key="2">
    <source>
        <dbReference type="Proteomes" id="UP000748531"/>
    </source>
</evidence>
<evidence type="ECO:0000313" key="1">
    <source>
        <dbReference type="EMBL" id="KAF5394819.1"/>
    </source>
</evidence>
<accession>A0A8J4SZ25</accession>
<dbReference type="AlphaFoldDB" id="A0A8J4SZ25"/>
<dbReference type="EMBL" id="LUCH01017656">
    <property type="protein sequence ID" value="KAF5394819.1"/>
    <property type="molecule type" value="Genomic_DNA"/>
</dbReference>
<proteinExistence type="predicted"/>
<dbReference type="Proteomes" id="UP000748531">
    <property type="component" value="Unassembled WGS sequence"/>
</dbReference>
<name>A0A8J4SZ25_9TREM</name>
<protein>
    <submittedName>
        <fullName evidence="1">Uncharacterized protein</fullName>
    </submittedName>
</protein>
<sequence>MSCAVDLSEQFEEFFGSTGAPKLFDTLEQLEETLDQFQQLFGAVYRIRSTEYNVGRSALCKTRTLKEETFKIRGERYSSPASKWYFIQPVASICHNALR</sequence>
<dbReference type="OrthoDB" id="6248994at2759"/>
<organism evidence="1 2">
    <name type="scientific">Paragonimus heterotremus</name>
    <dbReference type="NCBI Taxonomy" id="100268"/>
    <lineage>
        <taxon>Eukaryota</taxon>
        <taxon>Metazoa</taxon>
        <taxon>Spiralia</taxon>
        <taxon>Lophotrochozoa</taxon>
        <taxon>Platyhelminthes</taxon>
        <taxon>Trematoda</taxon>
        <taxon>Digenea</taxon>
        <taxon>Plagiorchiida</taxon>
        <taxon>Troglotremata</taxon>
        <taxon>Troglotrematidae</taxon>
        <taxon>Paragonimus</taxon>
    </lineage>
</organism>
<reference evidence="1" key="1">
    <citation type="submission" date="2019-05" db="EMBL/GenBank/DDBJ databases">
        <title>Annotation for the trematode Paragonimus heterotremus.</title>
        <authorList>
            <person name="Choi Y.-J."/>
        </authorList>
    </citation>
    <scope>NUCLEOTIDE SEQUENCE</scope>
    <source>
        <strain evidence="1">LC</strain>
    </source>
</reference>
<gene>
    <name evidence="1" type="ORF">PHET_10049</name>
</gene>
<keyword evidence="2" id="KW-1185">Reference proteome</keyword>
<comment type="caution">
    <text evidence="1">The sequence shown here is derived from an EMBL/GenBank/DDBJ whole genome shotgun (WGS) entry which is preliminary data.</text>
</comment>